<reference evidence="2" key="1">
    <citation type="submission" date="2018-07" db="EMBL/GenBank/DDBJ databases">
        <title>Complete Genome Sequence of Spiroplasma phoeniceum.</title>
        <authorList>
            <person name="Davis R.E."/>
            <person name="Shao J.Y."/>
            <person name="Zhao Y."/>
            <person name="Silver A."/>
            <person name="Stump z."/>
            <person name="Gasparich G."/>
        </authorList>
    </citation>
    <scope>NUCLEOTIDE SEQUENCE [LARGE SCALE GENOMIC DNA]</scope>
    <source>
        <strain evidence="2">P40</strain>
    </source>
</reference>
<evidence type="ECO:0000313" key="2">
    <source>
        <dbReference type="Proteomes" id="UP000253689"/>
    </source>
</evidence>
<dbReference type="KEGG" id="sphh:SDAV_00474"/>
<name>A0A345DMN0_9MOLU</name>
<dbReference type="EMBL" id="CP031088">
    <property type="protein sequence ID" value="AXF95468.1"/>
    <property type="molecule type" value="Genomic_DNA"/>
</dbReference>
<protein>
    <submittedName>
        <fullName evidence="1">Uncharacterized protein</fullName>
    </submittedName>
</protein>
<keyword evidence="2" id="KW-1185">Reference proteome</keyword>
<organism evidence="1 2">
    <name type="scientific">Spiroplasma phoeniceum P40</name>
    <dbReference type="NCBI Taxonomy" id="1276259"/>
    <lineage>
        <taxon>Bacteria</taxon>
        <taxon>Bacillati</taxon>
        <taxon>Mycoplasmatota</taxon>
        <taxon>Mollicutes</taxon>
        <taxon>Entomoplasmatales</taxon>
        <taxon>Spiroplasmataceae</taxon>
        <taxon>Spiroplasma</taxon>
    </lineage>
</organism>
<evidence type="ECO:0000313" key="1">
    <source>
        <dbReference type="EMBL" id="AXF95468.1"/>
    </source>
</evidence>
<sequence>MIMNDIVKNRVNSITFQFPLKGDDFKNESILAYNVQKFKEENKQELTEYIFRHINYYALNGYQGVHLKDIPSAITKNNFVFKEWLEPVQKLLDEHNRIGKIITNYRNYIERYRVEINNNLTQARKQKQQDFLKEQELKKQELIEKANSLTPDMGLDIDQIQDEQVRVMEQIEQIDKSLEPIQLKKVGINLIKEKLLIKDIEILGIDDDFLENANQYELKELIKYLIVDEKLVKNTIKAQWDTNTDNKVVGIKGINIQIKGVK</sequence>
<proteinExistence type="predicted"/>
<gene>
    <name evidence="1" type="ORF">SDAV_00474</name>
</gene>
<dbReference type="Proteomes" id="UP000253689">
    <property type="component" value="Chromosome"/>
</dbReference>
<dbReference type="AlphaFoldDB" id="A0A345DMN0"/>
<accession>A0A345DMN0</accession>
<dbReference type="RefSeq" id="WP_114564387.1">
    <property type="nucleotide sequence ID" value="NZ_CP031088.1"/>
</dbReference>